<keyword evidence="3" id="KW-1185">Reference proteome</keyword>
<feature type="domain" description="DUF4283" evidence="1">
    <location>
        <begin position="26"/>
        <end position="106"/>
    </location>
</feature>
<organism evidence="2 3">
    <name type="scientific">Helianthus annuus</name>
    <name type="common">Common sunflower</name>
    <dbReference type="NCBI Taxonomy" id="4232"/>
    <lineage>
        <taxon>Eukaryota</taxon>
        <taxon>Viridiplantae</taxon>
        <taxon>Streptophyta</taxon>
        <taxon>Embryophyta</taxon>
        <taxon>Tracheophyta</taxon>
        <taxon>Spermatophyta</taxon>
        <taxon>Magnoliopsida</taxon>
        <taxon>eudicotyledons</taxon>
        <taxon>Gunneridae</taxon>
        <taxon>Pentapetalae</taxon>
        <taxon>asterids</taxon>
        <taxon>campanulids</taxon>
        <taxon>Asterales</taxon>
        <taxon>Asteraceae</taxon>
        <taxon>Asteroideae</taxon>
        <taxon>Heliantheae alliance</taxon>
        <taxon>Heliantheae</taxon>
        <taxon>Helianthus</taxon>
    </lineage>
</organism>
<dbReference type="Proteomes" id="UP000215914">
    <property type="component" value="Unassembled WGS sequence"/>
</dbReference>
<evidence type="ECO:0000259" key="1">
    <source>
        <dbReference type="Pfam" id="PF14111"/>
    </source>
</evidence>
<proteinExistence type="predicted"/>
<evidence type="ECO:0000313" key="2">
    <source>
        <dbReference type="EMBL" id="KAF5757430.1"/>
    </source>
</evidence>
<dbReference type="EMBL" id="MNCJ02000332">
    <property type="protein sequence ID" value="KAF5757430.1"/>
    <property type="molecule type" value="Genomic_DNA"/>
</dbReference>
<dbReference type="InterPro" id="IPR025558">
    <property type="entry name" value="DUF4283"/>
</dbReference>
<gene>
    <name evidence="2" type="ORF">HanXRQr2_Chr17g0826581</name>
</gene>
<reference evidence="2" key="1">
    <citation type="journal article" date="2017" name="Nature">
        <title>The sunflower genome provides insights into oil metabolism, flowering and Asterid evolution.</title>
        <authorList>
            <person name="Badouin H."/>
            <person name="Gouzy J."/>
            <person name="Grassa C.J."/>
            <person name="Murat F."/>
            <person name="Staton S.E."/>
            <person name="Cottret L."/>
            <person name="Lelandais-Briere C."/>
            <person name="Owens G.L."/>
            <person name="Carrere S."/>
            <person name="Mayjonade B."/>
            <person name="Legrand L."/>
            <person name="Gill N."/>
            <person name="Kane N.C."/>
            <person name="Bowers J.E."/>
            <person name="Hubner S."/>
            <person name="Bellec A."/>
            <person name="Berard A."/>
            <person name="Berges H."/>
            <person name="Blanchet N."/>
            <person name="Boniface M.C."/>
            <person name="Brunel D."/>
            <person name="Catrice O."/>
            <person name="Chaidir N."/>
            <person name="Claudel C."/>
            <person name="Donnadieu C."/>
            <person name="Faraut T."/>
            <person name="Fievet G."/>
            <person name="Helmstetter N."/>
            <person name="King M."/>
            <person name="Knapp S.J."/>
            <person name="Lai Z."/>
            <person name="Le Paslier M.C."/>
            <person name="Lippi Y."/>
            <person name="Lorenzon L."/>
            <person name="Mandel J.R."/>
            <person name="Marage G."/>
            <person name="Marchand G."/>
            <person name="Marquand E."/>
            <person name="Bret-Mestries E."/>
            <person name="Morien E."/>
            <person name="Nambeesan S."/>
            <person name="Nguyen T."/>
            <person name="Pegot-Espagnet P."/>
            <person name="Pouilly N."/>
            <person name="Raftis F."/>
            <person name="Sallet E."/>
            <person name="Schiex T."/>
            <person name="Thomas J."/>
            <person name="Vandecasteele C."/>
            <person name="Vares D."/>
            <person name="Vear F."/>
            <person name="Vautrin S."/>
            <person name="Crespi M."/>
            <person name="Mangin B."/>
            <person name="Burke J.M."/>
            <person name="Salse J."/>
            <person name="Munos S."/>
            <person name="Vincourt P."/>
            <person name="Rieseberg L.H."/>
            <person name="Langlade N.B."/>
        </authorList>
    </citation>
    <scope>NUCLEOTIDE SEQUENCE</scope>
    <source>
        <tissue evidence="2">Leaves</tissue>
    </source>
</reference>
<dbReference type="PANTHER" id="PTHR31286">
    <property type="entry name" value="GLYCINE-RICH CELL WALL STRUCTURAL PROTEIN 1.8-LIKE"/>
    <property type="match status" value="1"/>
</dbReference>
<dbReference type="Pfam" id="PF14111">
    <property type="entry name" value="DUF4283"/>
    <property type="match status" value="1"/>
</dbReference>
<comment type="caution">
    <text evidence="2">The sequence shown here is derived from an EMBL/GenBank/DDBJ whole genome shotgun (WGS) entry which is preliminary data.</text>
</comment>
<protein>
    <recommendedName>
        <fullName evidence="1">DUF4283 domain-containing protein</fullName>
    </recommendedName>
</protein>
<dbReference type="Gramene" id="mRNA:HanXRQr2_Chr17g0826581">
    <property type="protein sequence ID" value="CDS:HanXRQr2_Chr17g0826581.1"/>
    <property type="gene ID" value="HanXRQr2_Chr17g0826581"/>
</dbReference>
<reference evidence="2" key="2">
    <citation type="submission" date="2020-06" db="EMBL/GenBank/DDBJ databases">
        <title>Helianthus annuus Genome sequencing and assembly Release 2.</title>
        <authorList>
            <person name="Gouzy J."/>
            <person name="Langlade N."/>
            <person name="Munos S."/>
        </authorList>
    </citation>
    <scope>NUCLEOTIDE SEQUENCE</scope>
    <source>
        <tissue evidence="2">Leaves</tissue>
    </source>
</reference>
<dbReference type="PANTHER" id="PTHR31286:SF99">
    <property type="entry name" value="DUF4283 DOMAIN-CONTAINING PROTEIN"/>
    <property type="match status" value="1"/>
</dbReference>
<evidence type="ECO:0000313" key="3">
    <source>
        <dbReference type="Proteomes" id="UP000215914"/>
    </source>
</evidence>
<sequence>MESAEKVDGADVVIPLSSVQQVTDRYANTLFGYFLGKRLAFPVGDYFAKNNWAKYGLSRLMMNANGFFFFKFTSKEGMNQMLEDGPWLIRSVPIILKEWSPSIKMEKEDINVVPVWVKMHDVPLAAFTDDGLSLVASMIGTPKLLDTYTASMCAESWGRSSYARSLIEVQAGAELKKSVIVAIPSMDGSGYSKVEVKIEYDWEPLRCSSCCVFGHDDSSCPKNPQVTPSGDAEKK</sequence>
<accession>A0A9K3DLX0</accession>
<name>A0A9K3DLX0_HELAN</name>
<dbReference type="AlphaFoldDB" id="A0A9K3DLX0"/>
<dbReference type="InterPro" id="IPR040256">
    <property type="entry name" value="At4g02000-like"/>
</dbReference>